<gene>
    <name evidence="1" type="ORF">JOF35_003848</name>
</gene>
<dbReference type="EMBL" id="JAURUE010000001">
    <property type="protein sequence ID" value="MDP9611571.1"/>
    <property type="molecule type" value="Genomic_DNA"/>
</dbReference>
<protein>
    <submittedName>
        <fullName evidence="1">Uncharacterized protein</fullName>
    </submittedName>
</protein>
<comment type="caution">
    <text evidence="1">The sequence shown here is derived from an EMBL/GenBank/DDBJ whole genome shotgun (WGS) entry which is preliminary data.</text>
</comment>
<evidence type="ECO:0000313" key="2">
    <source>
        <dbReference type="Proteomes" id="UP001234880"/>
    </source>
</evidence>
<evidence type="ECO:0000313" key="1">
    <source>
        <dbReference type="EMBL" id="MDP9611571.1"/>
    </source>
</evidence>
<dbReference type="RefSeq" id="WP_307110857.1">
    <property type="nucleotide sequence ID" value="NZ_JAURUE010000001.1"/>
</dbReference>
<reference evidence="1 2" key="1">
    <citation type="submission" date="2023-07" db="EMBL/GenBank/DDBJ databases">
        <title>Sequencing the genomes of 1000 actinobacteria strains.</title>
        <authorList>
            <person name="Klenk H.-P."/>
        </authorList>
    </citation>
    <scope>NUCLEOTIDE SEQUENCE [LARGE SCALE GENOMIC DNA]</scope>
    <source>
        <strain evidence="1 2">DSM 41600</strain>
    </source>
</reference>
<keyword evidence="2" id="KW-1185">Reference proteome</keyword>
<name>A0ABT9KW19_9ACTN</name>
<proteinExistence type="predicted"/>
<accession>A0ABT9KW19</accession>
<dbReference type="Proteomes" id="UP001234880">
    <property type="component" value="Unassembled WGS sequence"/>
</dbReference>
<organism evidence="1 2">
    <name type="scientific">Streptomyces demainii</name>
    <dbReference type="NCBI Taxonomy" id="588122"/>
    <lineage>
        <taxon>Bacteria</taxon>
        <taxon>Bacillati</taxon>
        <taxon>Actinomycetota</taxon>
        <taxon>Actinomycetes</taxon>
        <taxon>Kitasatosporales</taxon>
        <taxon>Streptomycetaceae</taxon>
        <taxon>Streptomyces</taxon>
    </lineage>
</organism>
<sequence length="109" mass="12839">MVRKARIKITIENELRPYTDGHWVVYNRDGRPTGFMHVERQHLTKTPSASYEADQQKAFTAFWRAFGDDPMTKALKGYRIGLVGEARFQELLAFHRGREERKRNSDRAR</sequence>